<accession>A0A2P4YFZ0</accession>
<dbReference type="EMBL" id="NCKW01003413">
    <property type="protein sequence ID" value="POM76609.1"/>
    <property type="molecule type" value="Genomic_DNA"/>
</dbReference>
<dbReference type="AlphaFoldDB" id="A0A2P4YFZ0"/>
<gene>
    <name evidence="1" type="ORF">PHPALM_6124</name>
</gene>
<proteinExistence type="predicted"/>
<evidence type="ECO:0000313" key="1">
    <source>
        <dbReference type="EMBL" id="POM76609.1"/>
    </source>
</evidence>
<organism evidence="1 2">
    <name type="scientific">Phytophthora palmivora</name>
    <dbReference type="NCBI Taxonomy" id="4796"/>
    <lineage>
        <taxon>Eukaryota</taxon>
        <taxon>Sar</taxon>
        <taxon>Stramenopiles</taxon>
        <taxon>Oomycota</taxon>
        <taxon>Peronosporomycetes</taxon>
        <taxon>Peronosporales</taxon>
        <taxon>Peronosporaceae</taxon>
        <taxon>Phytophthora</taxon>
    </lineage>
</organism>
<comment type="caution">
    <text evidence="1">The sequence shown here is derived from an EMBL/GenBank/DDBJ whole genome shotgun (WGS) entry which is preliminary data.</text>
</comment>
<evidence type="ECO:0000313" key="2">
    <source>
        <dbReference type="Proteomes" id="UP000237271"/>
    </source>
</evidence>
<protein>
    <submittedName>
        <fullName evidence="1">Uncharacterized protein</fullName>
    </submittedName>
</protein>
<sequence>MDNIGTKCGKLPEEDRIWVCRMARSDCERDYSERANNWMGTDIRSAKPLDGFNCYFMKLSKLMSEKRQLAGN</sequence>
<keyword evidence="2" id="KW-1185">Reference proteome</keyword>
<name>A0A2P4YFZ0_9STRA</name>
<dbReference type="Proteomes" id="UP000237271">
    <property type="component" value="Unassembled WGS sequence"/>
</dbReference>
<reference evidence="1 2" key="1">
    <citation type="journal article" date="2017" name="Genome Biol. Evol.">
        <title>Phytophthora megakarya and P. palmivora, closely related causal agents of cacao black pod rot, underwent increases in genome sizes and gene numbers by different mechanisms.</title>
        <authorList>
            <person name="Ali S.S."/>
            <person name="Shao J."/>
            <person name="Lary D.J."/>
            <person name="Kronmiller B."/>
            <person name="Shen D."/>
            <person name="Strem M.D."/>
            <person name="Amoako-Attah I."/>
            <person name="Akrofi A.Y."/>
            <person name="Begoude B.A."/>
            <person name="Ten Hoopen G.M."/>
            <person name="Coulibaly K."/>
            <person name="Kebe B.I."/>
            <person name="Melnick R.L."/>
            <person name="Guiltinan M.J."/>
            <person name="Tyler B.M."/>
            <person name="Meinhardt L.W."/>
            <person name="Bailey B.A."/>
        </authorList>
    </citation>
    <scope>NUCLEOTIDE SEQUENCE [LARGE SCALE GENOMIC DNA]</scope>
    <source>
        <strain evidence="2">sbr112.9</strain>
    </source>
</reference>